<dbReference type="AlphaFoldDB" id="A0A1B6J0U2"/>
<accession>A0A1B6J0U2</accession>
<evidence type="ECO:0000259" key="1">
    <source>
        <dbReference type="Pfam" id="PF02789"/>
    </source>
</evidence>
<dbReference type="EMBL" id="GECU01014902">
    <property type="protein sequence ID" value="JAS92804.1"/>
    <property type="molecule type" value="Transcribed_RNA"/>
</dbReference>
<feature type="non-terminal residue" evidence="2">
    <location>
        <position position="1"/>
    </location>
</feature>
<dbReference type="GO" id="GO:0070006">
    <property type="term" value="F:metalloaminopeptidase activity"/>
    <property type="evidence" value="ECO:0007669"/>
    <property type="project" value="InterPro"/>
</dbReference>
<proteinExistence type="predicted"/>
<dbReference type="Gene3D" id="3.40.220.10">
    <property type="entry name" value="Leucine Aminopeptidase, subunit E, domain 1"/>
    <property type="match status" value="2"/>
</dbReference>
<gene>
    <name evidence="2" type="ORF">g.24323</name>
</gene>
<dbReference type="Pfam" id="PF02789">
    <property type="entry name" value="Peptidase_M17_N"/>
    <property type="match status" value="2"/>
</dbReference>
<dbReference type="InterPro" id="IPR008283">
    <property type="entry name" value="Peptidase_M17_N"/>
</dbReference>
<dbReference type="GO" id="GO:0006508">
    <property type="term" value="P:proteolysis"/>
    <property type="evidence" value="ECO:0007669"/>
    <property type="project" value="InterPro"/>
</dbReference>
<feature type="domain" description="Peptidase M17 leucyl aminopeptidase N-terminal" evidence="1">
    <location>
        <begin position="26"/>
        <end position="109"/>
    </location>
</feature>
<sequence>KISEGAGLILGVYYDEKDYLNHTICFTKAAALFNHNINGKLVEGLKMFGPLPKLGEVRTFTQLDPAYSLVTVVGLGDNNAGYNKREARDEAKENIRKAVGVACRVLQSHFVDKISEGAGLILGVYYDEKDYLNHTICFTKAAALFNHNINGKLVEGLKMFGPLPKLGEVRTFTQLDPAYSLVTVVGLGDNNAGYNKREARDEAKENIRKAVGVACRVLQSHFVDK</sequence>
<protein>
    <recommendedName>
        <fullName evidence="1">Peptidase M17 leucyl aminopeptidase N-terminal domain-containing protein</fullName>
    </recommendedName>
</protein>
<feature type="domain" description="Peptidase M17 leucyl aminopeptidase N-terminal" evidence="1">
    <location>
        <begin position="138"/>
        <end position="220"/>
    </location>
</feature>
<dbReference type="SUPFAM" id="SSF52949">
    <property type="entry name" value="Macro domain-like"/>
    <property type="match status" value="2"/>
</dbReference>
<feature type="non-terminal residue" evidence="2">
    <location>
        <position position="225"/>
    </location>
</feature>
<dbReference type="InterPro" id="IPR043472">
    <property type="entry name" value="Macro_dom-like"/>
</dbReference>
<reference evidence="2" key="1">
    <citation type="submission" date="2015-11" db="EMBL/GenBank/DDBJ databases">
        <title>De novo transcriptome assembly of four potential Pierce s Disease insect vectors from Arizona vineyards.</title>
        <authorList>
            <person name="Tassone E.E."/>
        </authorList>
    </citation>
    <scope>NUCLEOTIDE SEQUENCE</scope>
</reference>
<name>A0A1B6J0U2_9HEMI</name>
<organism evidence="2">
    <name type="scientific">Homalodisca liturata</name>
    <dbReference type="NCBI Taxonomy" id="320908"/>
    <lineage>
        <taxon>Eukaryota</taxon>
        <taxon>Metazoa</taxon>
        <taxon>Ecdysozoa</taxon>
        <taxon>Arthropoda</taxon>
        <taxon>Hexapoda</taxon>
        <taxon>Insecta</taxon>
        <taxon>Pterygota</taxon>
        <taxon>Neoptera</taxon>
        <taxon>Paraneoptera</taxon>
        <taxon>Hemiptera</taxon>
        <taxon>Auchenorrhyncha</taxon>
        <taxon>Membracoidea</taxon>
        <taxon>Cicadellidae</taxon>
        <taxon>Cicadellinae</taxon>
        <taxon>Proconiini</taxon>
        <taxon>Homalodisca</taxon>
    </lineage>
</organism>
<evidence type="ECO:0000313" key="2">
    <source>
        <dbReference type="EMBL" id="JAS92804.1"/>
    </source>
</evidence>